<evidence type="ECO:0000313" key="2">
    <source>
        <dbReference type="Proteomes" id="UP000199347"/>
    </source>
</evidence>
<sequence length="188" mass="20441">MAEHHFTLIASGLSPEDDDFEEGLFAAGCDDATISVSRGRVVLDFAREEKNFIQALASAVESAEAAGARIERIEPDPLVSASDIARRTNLTRAAISNYAKGMRLGNFPPFPSPLARVSSDNPLWDWGDVAGWLRRCHKLSDPDASVEARIISLANRALLIIPRSDPQSLRCALISVAKDERRRSSVAA</sequence>
<organism evidence="1 2">
    <name type="scientific">Afifella marina DSM 2698</name>
    <dbReference type="NCBI Taxonomy" id="1120955"/>
    <lineage>
        <taxon>Bacteria</taxon>
        <taxon>Pseudomonadati</taxon>
        <taxon>Pseudomonadota</taxon>
        <taxon>Alphaproteobacteria</taxon>
        <taxon>Hyphomicrobiales</taxon>
        <taxon>Afifellaceae</taxon>
        <taxon>Afifella</taxon>
    </lineage>
</organism>
<name>A0A1G5NCB7_AFIMA</name>
<evidence type="ECO:0000313" key="1">
    <source>
        <dbReference type="EMBL" id="SCZ34270.1"/>
    </source>
</evidence>
<accession>A0A1G5NCB7</accession>
<dbReference type="STRING" id="1120955.SAMN03080610_01663"/>
<evidence type="ECO:0008006" key="3">
    <source>
        <dbReference type="Google" id="ProtNLM"/>
    </source>
</evidence>
<gene>
    <name evidence="1" type="ORF">SAMN03080610_01663</name>
</gene>
<dbReference type="AlphaFoldDB" id="A0A1G5NCB7"/>
<protein>
    <recommendedName>
        <fullName evidence="3">Transcriptional regulator, AlpA family</fullName>
    </recommendedName>
</protein>
<dbReference type="RefSeq" id="WP_174549443.1">
    <property type="nucleotide sequence ID" value="NZ_FMVW01000003.1"/>
</dbReference>
<keyword evidence="2" id="KW-1185">Reference proteome</keyword>
<reference evidence="2" key="1">
    <citation type="submission" date="2016-10" db="EMBL/GenBank/DDBJ databases">
        <authorList>
            <person name="Varghese N."/>
            <person name="Submissions S."/>
        </authorList>
    </citation>
    <scope>NUCLEOTIDE SEQUENCE [LARGE SCALE GENOMIC DNA]</scope>
    <source>
        <strain evidence="2">DSM 2698</strain>
    </source>
</reference>
<dbReference type="Proteomes" id="UP000199347">
    <property type="component" value="Unassembled WGS sequence"/>
</dbReference>
<dbReference type="EMBL" id="FMVW01000003">
    <property type="protein sequence ID" value="SCZ34270.1"/>
    <property type="molecule type" value="Genomic_DNA"/>
</dbReference>
<proteinExistence type="predicted"/>